<reference evidence="2 3" key="1">
    <citation type="submission" date="2016-12" db="EMBL/GenBank/DDBJ databases">
        <title>The genomes of Aspergillus section Nigri reveals drivers in fungal speciation.</title>
        <authorList>
            <consortium name="DOE Joint Genome Institute"/>
            <person name="Vesth T.C."/>
            <person name="Nybo J."/>
            <person name="Theobald S."/>
            <person name="Brandl J."/>
            <person name="Frisvad J.C."/>
            <person name="Nielsen K.F."/>
            <person name="Lyhne E.K."/>
            <person name="Kogle M.E."/>
            <person name="Kuo A."/>
            <person name="Riley R."/>
            <person name="Clum A."/>
            <person name="Nolan M."/>
            <person name="Lipzen A."/>
            <person name="Salamov A."/>
            <person name="Henrissat B."/>
            <person name="Wiebenga A."/>
            <person name="De Vries R.P."/>
            <person name="Grigoriev I.V."/>
            <person name="Mortensen U.H."/>
            <person name="Andersen M.R."/>
            <person name="Baker S.E."/>
        </authorList>
    </citation>
    <scope>NUCLEOTIDE SEQUENCE [LARGE SCALE GENOMIC DNA]</scope>
    <source>
        <strain evidence="2 3">IBT 23096</strain>
    </source>
</reference>
<dbReference type="VEuPathDB" id="FungiDB:P170DRAFT_471458"/>
<name>A0A2I2GF64_9EURO</name>
<dbReference type="AlphaFoldDB" id="A0A2I2GF64"/>
<feature type="region of interest" description="Disordered" evidence="1">
    <location>
        <begin position="1"/>
        <end position="50"/>
    </location>
</feature>
<organism evidence="2 3">
    <name type="scientific">Aspergillus steynii IBT 23096</name>
    <dbReference type="NCBI Taxonomy" id="1392250"/>
    <lineage>
        <taxon>Eukaryota</taxon>
        <taxon>Fungi</taxon>
        <taxon>Dikarya</taxon>
        <taxon>Ascomycota</taxon>
        <taxon>Pezizomycotina</taxon>
        <taxon>Eurotiomycetes</taxon>
        <taxon>Eurotiomycetidae</taxon>
        <taxon>Eurotiales</taxon>
        <taxon>Aspergillaceae</taxon>
        <taxon>Aspergillus</taxon>
        <taxon>Aspergillus subgen. Circumdati</taxon>
    </lineage>
</organism>
<gene>
    <name evidence="2" type="ORF">P170DRAFT_471458</name>
</gene>
<feature type="compositionally biased region" description="Acidic residues" evidence="1">
    <location>
        <begin position="78"/>
        <end position="111"/>
    </location>
</feature>
<feature type="compositionally biased region" description="Polar residues" evidence="1">
    <location>
        <begin position="1"/>
        <end position="44"/>
    </location>
</feature>
<comment type="caution">
    <text evidence="2">The sequence shown here is derived from an EMBL/GenBank/DDBJ whole genome shotgun (WGS) entry which is preliminary data.</text>
</comment>
<protein>
    <submittedName>
        <fullName evidence="2">Uncharacterized protein</fullName>
    </submittedName>
</protein>
<dbReference type="Proteomes" id="UP000234275">
    <property type="component" value="Unassembled WGS sequence"/>
</dbReference>
<sequence>MASSTNPLLNGDIQSTAPNSPSKASTPRSLENNTTQELQPQPHESPTIWHLFDDEHFPNLLKTILDLSELPNGAFPSDSEDDSEDEDFEPSSDEGSSEFDSEFDLDDDDLDSIPSSSDDLDIDIFGMDARDVAAGIGSRDKGAVAGSGETRV</sequence>
<dbReference type="GeneID" id="36560539"/>
<dbReference type="EMBL" id="MSFO01000002">
    <property type="protein sequence ID" value="PLB51524.1"/>
    <property type="molecule type" value="Genomic_DNA"/>
</dbReference>
<dbReference type="RefSeq" id="XP_024706826.1">
    <property type="nucleotide sequence ID" value="XM_024852841.1"/>
</dbReference>
<keyword evidence="3" id="KW-1185">Reference proteome</keyword>
<evidence type="ECO:0000313" key="2">
    <source>
        <dbReference type="EMBL" id="PLB51524.1"/>
    </source>
</evidence>
<evidence type="ECO:0000313" key="3">
    <source>
        <dbReference type="Proteomes" id="UP000234275"/>
    </source>
</evidence>
<accession>A0A2I2GF64</accession>
<evidence type="ECO:0000256" key="1">
    <source>
        <dbReference type="SAM" id="MobiDB-lite"/>
    </source>
</evidence>
<feature type="region of interest" description="Disordered" evidence="1">
    <location>
        <begin position="70"/>
        <end position="121"/>
    </location>
</feature>
<proteinExistence type="predicted"/>